<feature type="compositionally biased region" description="Acidic residues" evidence="1">
    <location>
        <begin position="32"/>
        <end position="43"/>
    </location>
</feature>
<protein>
    <submittedName>
        <fullName evidence="2">Uncharacterized protein</fullName>
    </submittedName>
</protein>
<proteinExistence type="predicted"/>
<name>A0AA38XLJ9_9EURO</name>
<feature type="compositionally biased region" description="Basic and acidic residues" evidence="1">
    <location>
        <begin position="131"/>
        <end position="146"/>
    </location>
</feature>
<evidence type="ECO:0000313" key="3">
    <source>
        <dbReference type="Proteomes" id="UP001172673"/>
    </source>
</evidence>
<dbReference type="AlphaFoldDB" id="A0AA38XLJ9"/>
<feature type="compositionally biased region" description="Basic residues" evidence="1">
    <location>
        <begin position="164"/>
        <end position="184"/>
    </location>
</feature>
<organism evidence="2 3">
    <name type="scientific">Cladophialophora chaetospira</name>
    <dbReference type="NCBI Taxonomy" id="386627"/>
    <lineage>
        <taxon>Eukaryota</taxon>
        <taxon>Fungi</taxon>
        <taxon>Dikarya</taxon>
        <taxon>Ascomycota</taxon>
        <taxon>Pezizomycotina</taxon>
        <taxon>Eurotiomycetes</taxon>
        <taxon>Chaetothyriomycetidae</taxon>
        <taxon>Chaetothyriales</taxon>
        <taxon>Herpotrichiellaceae</taxon>
        <taxon>Cladophialophora</taxon>
    </lineage>
</organism>
<evidence type="ECO:0000313" key="2">
    <source>
        <dbReference type="EMBL" id="KAJ9615663.1"/>
    </source>
</evidence>
<comment type="caution">
    <text evidence="2">The sequence shown here is derived from an EMBL/GenBank/DDBJ whole genome shotgun (WGS) entry which is preliminary data.</text>
</comment>
<feature type="compositionally biased region" description="Basic and acidic residues" evidence="1">
    <location>
        <begin position="54"/>
        <end position="68"/>
    </location>
</feature>
<dbReference type="Proteomes" id="UP001172673">
    <property type="component" value="Unassembled WGS sequence"/>
</dbReference>
<reference evidence="2" key="1">
    <citation type="submission" date="2022-10" db="EMBL/GenBank/DDBJ databases">
        <title>Culturing micro-colonial fungi from biological soil crusts in the Mojave desert and describing Neophaeococcomyces mojavensis, and introducing the new genera and species Taxawa tesnikishii.</title>
        <authorList>
            <person name="Kurbessoian T."/>
            <person name="Stajich J.E."/>
        </authorList>
    </citation>
    <scope>NUCLEOTIDE SEQUENCE</scope>
    <source>
        <strain evidence="2">TK_41</strain>
    </source>
</reference>
<keyword evidence="3" id="KW-1185">Reference proteome</keyword>
<accession>A0AA38XLJ9</accession>
<feature type="region of interest" description="Disordered" evidence="1">
    <location>
        <begin position="1"/>
        <end position="184"/>
    </location>
</feature>
<sequence length="184" mass="19886">MPDTERSSKILTVTVVTAATGEDGQHRGDAVTGEDNDQFDGDSGEWSQRMHIVPKSDEEEKADDRASDADQLETDTPETDDSYHGTGLGHLAGDAELVAQSFPAGTQTPPLEALQDGASPSVLLSFDSTQPDEHVTTNSAEPRELTLDLESEPEEEPEPEPRTVGRKSLKRKASDKLVGCKRRS</sequence>
<gene>
    <name evidence="2" type="ORF">H2200_001739</name>
</gene>
<feature type="compositionally biased region" description="Acidic residues" evidence="1">
    <location>
        <begin position="147"/>
        <end position="158"/>
    </location>
</feature>
<evidence type="ECO:0000256" key="1">
    <source>
        <dbReference type="SAM" id="MobiDB-lite"/>
    </source>
</evidence>
<dbReference type="EMBL" id="JAPDRK010000002">
    <property type="protein sequence ID" value="KAJ9615663.1"/>
    <property type="molecule type" value="Genomic_DNA"/>
</dbReference>
<feature type="compositionally biased region" description="Acidic residues" evidence="1">
    <location>
        <begin position="70"/>
        <end position="80"/>
    </location>
</feature>